<dbReference type="Proteomes" id="UP001147782">
    <property type="component" value="Unassembled WGS sequence"/>
</dbReference>
<reference evidence="1" key="2">
    <citation type="journal article" date="2023" name="IMA Fungus">
        <title>Comparative genomic study of the Penicillium genus elucidates a diverse pangenome and 15 lateral gene transfer events.</title>
        <authorList>
            <person name="Petersen C."/>
            <person name="Sorensen T."/>
            <person name="Nielsen M.R."/>
            <person name="Sondergaard T.E."/>
            <person name="Sorensen J.L."/>
            <person name="Fitzpatrick D.A."/>
            <person name="Frisvad J.C."/>
            <person name="Nielsen K.L."/>
        </authorList>
    </citation>
    <scope>NUCLEOTIDE SEQUENCE</scope>
    <source>
        <strain evidence="1">IBT 29864</strain>
    </source>
</reference>
<evidence type="ECO:0000313" key="2">
    <source>
        <dbReference type="Proteomes" id="UP001147782"/>
    </source>
</evidence>
<keyword evidence="2" id="KW-1185">Reference proteome</keyword>
<dbReference type="OrthoDB" id="5986190at2759"/>
<organism evidence="1 2">
    <name type="scientific">Penicillium cataractarum</name>
    <dbReference type="NCBI Taxonomy" id="2100454"/>
    <lineage>
        <taxon>Eukaryota</taxon>
        <taxon>Fungi</taxon>
        <taxon>Dikarya</taxon>
        <taxon>Ascomycota</taxon>
        <taxon>Pezizomycotina</taxon>
        <taxon>Eurotiomycetes</taxon>
        <taxon>Eurotiomycetidae</taxon>
        <taxon>Eurotiales</taxon>
        <taxon>Aspergillaceae</taxon>
        <taxon>Penicillium</taxon>
    </lineage>
</organism>
<evidence type="ECO:0000313" key="1">
    <source>
        <dbReference type="EMBL" id="KAJ5358403.1"/>
    </source>
</evidence>
<comment type="caution">
    <text evidence="1">The sequence shown here is derived from an EMBL/GenBank/DDBJ whole genome shotgun (WGS) entry which is preliminary data.</text>
</comment>
<protein>
    <submittedName>
        <fullName evidence="1">TPR-like protein</fullName>
    </submittedName>
</protein>
<dbReference type="GeneID" id="81442908"/>
<gene>
    <name evidence="1" type="ORF">N7496_010816</name>
</gene>
<sequence length="81" mass="9218">MTDKDGVTLFEKKLGTQAEEEAVIELVTALDLIPLAIVQAAAYIKQRAPQCSVQQYLEQFRKGDRKRTKLLEKEGGRLRRD</sequence>
<accession>A0A9W9UUW5</accession>
<dbReference type="EMBL" id="JAPZBS010000009">
    <property type="protein sequence ID" value="KAJ5358403.1"/>
    <property type="molecule type" value="Genomic_DNA"/>
</dbReference>
<reference evidence="1" key="1">
    <citation type="submission" date="2022-11" db="EMBL/GenBank/DDBJ databases">
        <authorList>
            <person name="Petersen C."/>
        </authorList>
    </citation>
    <scope>NUCLEOTIDE SEQUENCE</scope>
    <source>
        <strain evidence="1">IBT 29864</strain>
    </source>
</reference>
<dbReference type="RefSeq" id="XP_056549689.1">
    <property type="nucleotide sequence ID" value="XM_056703729.1"/>
</dbReference>
<dbReference type="AlphaFoldDB" id="A0A9W9UUW5"/>
<proteinExistence type="predicted"/>
<name>A0A9W9UUW5_9EURO</name>